<reference evidence="1 2" key="1">
    <citation type="submission" date="2020-04" db="EMBL/GenBank/DDBJ databases">
        <title>Perkinsus chesapeaki whole genome sequence.</title>
        <authorList>
            <person name="Bogema D.R."/>
        </authorList>
    </citation>
    <scope>NUCLEOTIDE SEQUENCE [LARGE SCALE GENOMIC DNA]</scope>
    <source>
        <strain evidence="1">ATCC PRA-425</strain>
    </source>
</reference>
<organism evidence="1 2">
    <name type="scientific">Perkinsus chesapeaki</name>
    <name type="common">Clam parasite</name>
    <name type="synonym">Perkinsus andrewsi</name>
    <dbReference type="NCBI Taxonomy" id="330153"/>
    <lineage>
        <taxon>Eukaryota</taxon>
        <taxon>Sar</taxon>
        <taxon>Alveolata</taxon>
        <taxon>Perkinsozoa</taxon>
        <taxon>Perkinsea</taxon>
        <taxon>Perkinsida</taxon>
        <taxon>Perkinsidae</taxon>
        <taxon>Perkinsus</taxon>
    </lineage>
</organism>
<protein>
    <submittedName>
        <fullName evidence="1">Uncharacterized protein</fullName>
    </submittedName>
</protein>
<accession>A0A7J6KIM5</accession>
<evidence type="ECO:0000313" key="1">
    <source>
        <dbReference type="EMBL" id="KAF4646988.1"/>
    </source>
</evidence>
<evidence type="ECO:0000313" key="2">
    <source>
        <dbReference type="Proteomes" id="UP000591131"/>
    </source>
</evidence>
<proteinExistence type="predicted"/>
<dbReference type="Proteomes" id="UP000591131">
    <property type="component" value="Unassembled WGS sequence"/>
</dbReference>
<comment type="caution">
    <text evidence="1">The sequence shown here is derived from an EMBL/GenBank/DDBJ whole genome shotgun (WGS) entry which is preliminary data.</text>
</comment>
<feature type="non-terminal residue" evidence="1">
    <location>
        <position position="128"/>
    </location>
</feature>
<keyword evidence="2" id="KW-1185">Reference proteome</keyword>
<feature type="non-terminal residue" evidence="1">
    <location>
        <position position="1"/>
    </location>
</feature>
<gene>
    <name evidence="1" type="ORF">FOL47_005262</name>
</gene>
<sequence length="128" mass="13688">NVAQPGREVLASARSFSDPGRQEYAGAGCSYHFKQLFALKECALSPPDPADLLVERKGGECITLTGVKDSLNSMDNVKAPGRTWQVEGGRKDAGNYRGINLLDYIGKVYAGVLGQGLKPLAESFVGEK</sequence>
<dbReference type="EMBL" id="JAAPAO010002941">
    <property type="protein sequence ID" value="KAF4646988.1"/>
    <property type="molecule type" value="Genomic_DNA"/>
</dbReference>
<dbReference type="AlphaFoldDB" id="A0A7J6KIM5"/>
<name>A0A7J6KIM5_PERCH</name>